<proteinExistence type="predicted"/>
<gene>
    <name evidence="1" type="ORF">BST43_15785</name>
</gene>
<name>A0A1X0J1A2_9MYCO</name>
<dbReference type="Proteomes" id="UP000192434">
    <property type="component" value="Unassembled WGS sequence"/>
</dbReference>
<accession>A0A1X0J1A2</accession>
<dbReference type="EMBL" id="MVII01000019">
    <property type="protein sequence ID" value="ORB55323.1"/>
    <property type="molecule type" value="Genomic_DNA"/>
</dbReference>
<evidence type="ECO:0000313" key="2">
    <source>
        <dbReference type="Proteomes" id="UP000192434"/>
    </source>
</evidence>
<evidence type="ECO:0000313" key="1">
    <source>
        <dbReference type="EMBL" id="ORB55323.1"/>
    </source>
</evidence>
<comment type="caution">
    <text evidence="1">The sequence shown here is derived from an EMBL/GenBank/DDBJ whole genome shotgun (WGS) entry which is preliminary data.</text>
</comment>
<dbReference type="AlphaFoldDB" id="A0A1X0J1A2"/>
<organism evidence="1 2">
    <name type="scientific">Mycobacteroides saopaulense</name>
    <dbReference type="NCBI Taxonomy" id="1578165"/>
    <lineage>
        <taxon>Bacteria</taxon>
        <taxon>Bacillati</taxon>
        <taxon>Actinomycetota</taxon>
        <taxon>Actinomycetes</taxon>
        <taxon>Mycobacteriales</taxon>
        <taxon>Mycobacteriaceae</taxon>
        <taxon>Mycobacteroides</taxon>
    </lineage>
</organism>
<sequence>MGLAVPASAVDLASASALVDSTGSVRRLRALARIGYGGPQITASLGLSDPTALSGLYSGRAKNVTAQRAQAIADLFNKLQMTEGPSRVARQRATQKGWPLPLQWDEDTIDDPAVQPIYGSNFSTATERLEELQDMGVTDTYQLAQRLDVKPESVERQLQRIKAATRKEGAA</sequence>
<protein>
    <submittedName>
        <fullName evidence="1">Uncharacterized protein</fullName>
    </submittedName>
</protein>
<reference evidence="1 2" key="1">
    <citation type="submission" date="2016-12" db="EMBL/GenBank/DDBJ databases">
        <title>The new phylogeny of genus Mycobacterium.</title>
        <authorList>
            <person name="Tortoli E."/>
            <person name="Trovato A."/>
            <person name="Cirillo D.M."/>
        </authorList>
    </citation>
    <scope>NUCLEOTIDE SEQUENCE [LARGE SCALE GENOMIC DNA]</scope>
    <source>
        <strain evidence="1 2">CCUG 66554</strain>
    </source>
</reference>